<dbReference type="GO" id="GO:0033615">
    <property type="term" value="P:mitochondrial proton-transporting ATP synthase complex assembly"/>
    <property type="evidence" value="ECO:0007669"/>
    <property type="project" value="TreeGrafter"/>
</dbReference>
<dbReference type="InterPro" id="IPR007849">
    <property type="entry name" value="ATP10"/>
</dbReference>
<dbReference type="InParanoid" id="A0A1X7TEQ8"/>
<dbReference type="Pfam" id="PF05176">
    <property type="entry name" value="ATP-synt_10"/>
    <property type="match status" value="1"/>
</dbReference>
<reference evidence="1" key="1">
    <citation type="submission" date="2017-05" db="UniProtKB">
        <authorList>
            <consortium name="EnsemblMetazoa"/>
        </authorList>
    </citation>
    <scope>IDENTIFICATION</scope>
</reference>
<dbReference type="OrthoDB" id="17089at2759"/>
<dbReference type="eggNOG" id="KOG4614">
    <property type="taxonomic scope" value="Eukaryota"/>
</dbReference>
<name>A0A1X7TEQ8_AMPQE</name>
<protein>
    <submittedName>
        <fullName evidence="1">Uncharacterized protein</fullName>
    </submittedName>
</protein>
<proteinExistence type="predicted"/>
<dbReference type="GO" id="GO:0005743">
    <property type="term" value="C:mitochondrial inner membrane"/>
    <property type="evidence" value="ECO:0007669"/>
    <property type="project" value="TreeGrafter"/>
</dbReference>
<dbReference type="PANTHER" id="PTHR28106">
    <property type="entry name" value="MITOCHONDRIAL ATPASE COMPLEX SUBUNIT ATP10"/>
    <property type="match status" value="1"/>
</dbReference>
<organism evidence="1">
    <name type="scientific">Amphimedon queenslandica</name>
    <name type="common">Sponge</name>
    <dbReference type="NCBI Taxonomy" id="400682"/>
    <lineage>
        <taxon>Eukaryota</taxon>
        <taxon>Metazoa</taxon>
        <taxon>Porifera</taxon>
        <taxon>Demospongiae</taxon>
        <taxon>Heteroscleromorpha</taxon>
        <taxon>Haplosclerida</taxon>
        <taxon>Niphatidae</taxon>
        <taxon>Amphimedon</taxon>
    </lineage>
</organism>
<accession>A0A1X7TEQ8</accession>
<dbReference type="STRING" id="400682.A0A1X7TEQ8"/>
<evidence type="ECO:0000313" key="1">
    <source>
        <dbReference type="EnsemblMetazoa" id="Aqu2.1.13101_001"/>
    </source>
</evidence>
<dbReference type="PANTHER" id="PTHR28106:SF1">
    <property type="entry name" value="MITOCHONDRIAL ATPASE COMPLEX SUBUNIT ATP10"/>
    <property type="match status" value="1"/>
</dbReference>
<sequence length="243" mass="28762">MVYIFCRFFNGLGYSYSYKQKVFAPFYLTRGLAFFKSKEERREGRKNIMKKIGKEGNYVKDLNELRHTEGKRFNAPGSLYSLKETLLFPNMETESLKGDKIILPTDMRGTPALILIFMKAHGLKMSERYRIPFIENFGGSIPVYEVNVLELIFLRLLRRFLQANLRQQIEARRHEHFLCHYGNFYGIKNRLDIHSSMVSHAFLLDNKGWVRWRCHGYPTGQEIQYLMKCTKDLLLISKEEHKQ</sequence>
<dbReference type="EnsemblMetazoa" id="Aqu2.1.13101_001">
    <property type="protein sequence ID" value="Aqu2.1.13101_001"/>
    <property type="gene ID" value="Aqu2.1.13101"/>
</dbReference>
<dbReference type="AlphaFoldDB" id="A0A1X7TEQ8"/>